<sequence>MLKNLLIKNYALIRHLEINPASGLNIITGETGAGKSIMLGALGLLLGERAESKALFDQTTKCVIEGTFAIESYDLLALFEELELDFEENTILRREITPSGKSRAFVNDTPVRLEVIKQIGIKLMDIHSQHDTLQLGTNTYQLNLLDVYAGNQNLLAQTGEAYRAYQKVQKAYKDLLDEHQRVKDEFDYNQFLLKELTDAELDDLDQEELEKELEKLENAENIKVKLNESLDTLSRSEYAVESALKDVSLILNQLTSLSPQFEAIAQRTESAMIEIRDIAYEIESEESDLFFDQERIEQINDILGSLYSLQQKHKVKSVEELITVREDLQQKVDKVIGFDDDLAEMEQQKNECFEQLMIIARQLSEARKVHLPQMQDELNGHLHDLGMPNGRVVMEQSEQEPDVTGIDKIEILFSANKGREPQPMRSVASGGEFSRLMLAVKYVMAHKTAMPTIIFDEIDTGISGEIAIKVGQMMREMGKRHQVISISHLPQIAAIGEKHYFVYKDHSSDKTISKIRPLNEEERLQEIAQMIGGANPSEMAFNSAKELMES</sequence>
<dbReference type="OrthoDB" id="9806954at2"/>
<dbReference type="SUPFAM" id="SSF52540">
    <property type="entry name" value="P-loop containing nucleoside triphosphate hydrolases"/>
    <property type="match status" value="1"/>
</dbReference>
<feature type="domain" description="RecF/RecN/SMC N-terminal" evidence="11">
    <location>
        <begin position="1"/>
        <end position="506"/>
    </location>
</feature>
<evidence type="ECO:0000313" key="13">
    <source>
        <dbReference type="Proteomes" id="UP000245535"/>
    </source>
</evidence>
<evidence type="ECO:0000256" key="3">
    <source>
        <dbReference type="ARBA" id="ARBA00021315"/>
    </source>
</evidence>
<dbReference type="InterPro" id="IPR027417">
    <property type="entry name" value="P-loop_NTPase"/>
</dbReference>
<evidence type="ECO:0000256" key="4">
    <source>
        <dbReference type="ARBA" id="ARBA00022741"/>
    </source>
</evidence>
<name>A0A315Z8L6_SEDFL</name>
<dbReference type="Gene3D" id="3.40.50.300">
    <property type="entry name" value="P-loop containing nucleotide triphosphate hydrolases"/>
    <property type="match status" value="2"/>
</dbReference>
<comment type="caution">
    <text evidence="12">The sequence shown here is derived from an EMBL/GenBank/DDBJ whole genome shotgun (WGS) entry which is preliminary data.</text>
</comment>
<evidence type="ECO:0000256" key="8">
    <source>
        <dbReference type="ARBA" id="ARBA00033408"/>
    </source>
</evidence>
<keyword evidence="4" id="KW-0547">Nucleotide-binding</keyword>
<dbReference type="GO" id="GO:0009432">
    <property type="term" value="P:SOS response"/>
    <property type="evidence" value="ECO:0007669"/>
    <property type="project" value="TreeGrafter"/>
</dbReference>
<reference evidence="12 13" key="1">
    <citation type="submission" date="2018-03" db="EMBL/GenBank/DDBJ databases">
        <title>Genomic Encyclopedia of Archaeal and Bacterial Type Strains, Phase II (KMG-II): from individual species to whole genera.</title>
        <authorList>
            <person name="Goeker M."/>
        </authorList>
    </citation>
    <scope>NUCLEOTIDE SEQUENCE [LARGE SCALE GENOMIC DNA]</scope>
    <source>
        <strain evidence="12 13">DSM 28229</strain>
    </source>
</reference>
<dbReference type="Proteomes" id="UP000245535">
    <property type="component" value="Unassembled WGS sequence"/>
</dbReference>
<evidence type="ECO:0000256" key="10">
    <source>
        <dbReference type="SAM" id="Coils"/>
    </source>
</evidence>
<feature type="coiled-coil region" evidence="10">
    <location>
        <begin position="165"/>
        <end position="236"/>
    </location>
</feature>
<dbReference type="GO" id="GO:0006310">
    <property type="term" value="P:DNA recombination"/>
    <property type="evidence" value="ECO:0007669"/>
    <property type="project" value="InterPro"/>
</dbReference>
<keyword evidence="6" id="KW-0067">ATP-binding</keyword>
<dbReference type="GO" id="GO:0005524">
    <property type="term" value="F:ATP binding"/>
    <property type="evidence" value="ECO:0007669"/>
    <property type="project" value="UniProtKB-KW"/>
</dbReference>
<evidence type="ECO:0000259" key="11">
    <source>
        <dbReference type="Pfam" id="PF02463"/>
    </source>
</evidence>
<dbReference type="CDD" id="cd03241">
    <property type="entry name" value="ABC_RecN"/>
    <property type="match status" value="1"/>
</dbReference>
<keyword evidence="5 9" id="KW-0227">DNA damage</keyword>
<keyword evidence="7 9" id="KW-0234">DNA repair</keyword>
<comment type="similarity">
    <text evidence="2 9">Belongs to the RecN family.</text>
</comment>
<dbReference type="AlphaFoldDB" id="A0A315Z8L6"/>
<dbReference type="PANTHER" id="PTHR11059:SF0">
    <property type="entry name" value="DNA REPAIR PROTEIN RECN"/>
    <property type="match status" value="1"/>
</dbReference>
<gene>
    <name evidence="12" type="ORF">BC781_10391</name>
</gene>
<dbReference type="InterPro" id="IPR003395">
    <property type="entry name" value="RecF/RecN/SMC_N"/>
</dbReference>
<evidence type="ECO:0000256" key="5">
    <source>
        <dbReference type="ARBA" id="ARBA00022763"/>
    </source>
</evidence>
<evidence type="ECO:0000256" key="6">
    <source>
        <dbReference type="ARBA" id="ARBA00022840"/>
    </source>
</evidence>
<dbReference type="NCBIfam" id="TIGR00634">
    <property type="entry name" value="recN"/>
    <property type="match status" value="1"/>
</dbReference>
<keyword evidence="10" id="KW-0175">Coiled coil</keyword>
<dbReference type="RefSeq" id="WP_109618224.1">
    <property type="nucleotide sequence ID" value="NZ_QGDO01000003.1"/>
</dbReference>
<keyword evidence="13" id="KW-1185">Reference proteome</keyword>
<dbReference type="PIRSF" id="PIRSF003128">
    <property type="entry name" value="RecN"/>
    <property type="match status" value="1"/>
</dbReference>
<evidence type="ECO:0000313" key="12">
    <source>
        <dbReference type="EMBL" id="PWJ41841.1"/>
    </source>
</evidence>
<evidence type="ECO:0000256" key="9">
    <source>
        <dbReference type="PIRNR" id="PIRNR003128"/>
    </source>
</evidence>
<dbReference type="Pfam" id="PF02463">
    <property type="entry name" value="SMC_N"/>
    <property type="match status" value="1"/>
</dbReference>
<dbReference type="GO" id="GO:0006281">
    <property type="term" value="P:DNA repair"/>
    <property type="evidence" value="ECO:0007669"/>
    <property type="project" value="UniProtKB-KW"/>
</dbReference>
<proteinExistence type="inferred from homology"/>
<dbReference type="EMBL" id="QGDO01000003">
    <property type="protein sequence ID" value="PWJ41841.1"/>
    <property type="molecule type" value="Genomic_DNA"/>
</dbReference>
<evidence type="ECO:0000256" key="1">
    <source>
        <dbReference type="ARBA" id="ARBA00003618"/>
    </source>
</evidence>
<protein>
    <recommendedName>
        <fullName evidence="3 9">DNA repair protein RecN</fullName>
    </recommendedName>
    <alternativeName>
        <fullName evidence="8 9">Recombination protein N</fullName>
    </alternativeName>
</protein>
<organism evidence="12 13">
    <name type="scientific">Sediminitomix flava</name>
    <dbReference type="NCBI Taxonomy" id="379075"/>
    <lineage>
        <taxon>Bacteria</taxon>
        <taxon>Pseudomonadati</taxon>
        <taxon>Bacteroidota</taxon>
        <taxon>Cytophagia</taxon>
        <taxon>Cytophagales</taxon>
        <taxon>Flammeovirgaceae</taxon>
        <taxon>Sediminitomix</taxon>
    </lineage>
</organism>
<dbReference type="PANTHER" id="PTHR11059">
    <property type="entry name" value="DNA REPAIR PROTEIN RECN"/>
    <property type="match status" value="1"/>
</dbReference>
<dbReference type="GO" id="GO:0043590">
    <property type="term" value="C:bacterial nucleoid"/>
    <property type="evidence" value="ECO:0007669"/>
    <property type="project" value="TreeGrafter"/>
</dbReference>
<comment type="function">
    <text evidence="1 9">May be involved in recombinational repair of damaged DNA.</text>
</comment>
<dbReference type="InterPro" id="IPR004604">
    <property type="entry name" value="DNA_recomb/repair_RecN"/>
</dbReference>
<accession>A0A315Z8L6</accession>
<evidence type="ECO:0000256" key="7">
    <source>
        <dbReference type="ARBA" id="ARBA00023204"/>
    </source>
</evidence>
<evidence type="ECO:0000256" key="2">
    <source>
        <dbReference type="ARBA" id="ARBA00009441"/>
    </source>
</evidence>